<dbReference type="EMBL" id="OX458333">
    <property type="protein sequence ID" value="CAI8781023.1"/>
    <property type="molecule type" value="Genomic_DNA"/>
</dbReference>
<name>A0ABN8X2C8_9GAMM</name>
<reference evidence="1 2" key="1">
    <citation type="submission" date="2023-03" db="EMBL/GenBank/DDBJ databases">
        <authorList>
            <person name="Pearce D."/>
        </authorList>
    </citation>
    <scope>NUCLEOTIDE SEQUENCE [LARGE SCALE GENOMIC DNA]</scope>
    <source>
        <strain evidence="1">Msz</strain>
    </source>
</reference>
<keyword evidence="2" id="KW-1185">Reference proteome</keyword>
<evidence type="ECO:0000313" key="1">
    <source>
        <dbReference type="EMBL" id="CAI8781023.1"/>
    </source>
</evidence>
<gene>
    <name evidence="1" type="ORF">MSZNOR_1220</name>
</gene>
<protein>
    <submittedName>
        <fullName evidence="1">Uncharacterized protein</fullName>
    </submittedName>
</protein>
<accession>A0ABN8X2C8</accession>
<sequence>MKRDLVKKGLRHYLGHVARQGRLERFHFVYTVDLRCGNHLAVVEVGCGERSEPHRTVRGWLPVWSPVSPA</sequence>
<evidence type="ECO:0000313" key="2">
    <source>
        <dbReference type="Proteomes" id="UP001162030"/>
    </source>
</evidence>
<dbReference type="Proteomes" id="UP001162030">
    <property type="component" value="Chromosome"/>
</dbReference>
<proteinExistence type="predicted"/>
<organism evidence="1 2">
    <name type="scientific">Methylocaldum szegediense</name>
    <dbReference type="NCBI Taxonomy" id="73780"/>
    <lineage>
        <taxon>Bacteria</taxon>
        <taxon>Pseudomonadati</taxon>
        <taxon>Pseudomonadota</taxon>
        <taxon>Gammaproteobacteria</taxon>
        <taxon>Methylococcales</taxon>
        <taxon>Methylococcaceae</taxon>
        <taxon>Methylocaldum</taxon>
    </lineage>
</organism>